<evidence type="ECO:0000313" key="3">
    <source>
        <dbReference type="Proteomes" id="UP000475545"/>
    </source>
</evidence>
<name>A0A6L7GW19_9ACTN</name>
<keyword evidence="3" id="KW-1185">Reference proteome</keyword>
<keyword evidence="2" id="KW-0378">Hydrolase</keyword>
<evidence type="ECO:0000259" key="1">
    <source>
        <dbReference type="SMART" id="SM00849"/>
    </source>
</evidence>
<dbReference type="AlphaFoldDB" id="A0A6L7GW19"/>
<sequence>MAAVAAYDTPPRVRVVADGISVIPVELPIKSLGYVLVYVIDGDDGIHLVDTGWNNEQSWRSLTDGLAELGRSVTDVRGVVATHIHPDHYGLAGRIREVSGAWVGLHSADAELVDAHYLLPTDQQPDLTNELMAAGVPDSDLGEVQGEELPESGYVTKVIPDLDVADGQVLPIPGRGVKALWTPGHSPGHLCFAIADQAALLTGDHVLPRITPGVSVFSCAGANPLGNFLQSLTRLAGVPADIVLPAHEYEFRGLEERIAELIKHHRARFLDVYDLASSGNRTAWTIASMMRWSRTWETIDSLMKRSAVGETLAHLIHLETLGMLQRSTDLPHRWSASSGRHPNGRDDLLSLLSIPR</sequence>
<dbReference type="InterPro" id="IPR001279">
    <property type="entry name" value="Metallo-B-lactamas"/>
</dbReference>
<dbReference type="SMART" id="SM00849">
    <property type="entry name" value="Lactamase_B"/>
    <property type="match status" value="1"/>
</dbReference>
<accession>A0A6L7GW19</accession>
<dbReference type="InterPro" id="IPR036388">
    <property type="entry name" value="WH-like_DNA-bd_sf"/>
</dbReference>
<dbReference type="GO" id="GO:0016787">
    <property type="term" value="F:hydrolase activity"/>
    <property type="evidence" value="ECO:0007669"/>
    <property type="project" value="UniProtKB-KW"/>
</dbReference>
<comment type="caution">
    <text evidence="2">The sequence shown here is derived from an EMBL/GenBank/DDBJ whole genome shotgun (WGS) entry which is preliminary data.</text>
</comment>
<protein>
    <submittedName>
        <fullName evidence="2">MBL fold metallo-hydrolase</fullName>
    </submittedName>
</protein>
<dbReference type="InterPro" id="IPR050662">
    <property type="entry name" value="Sec-metab_biosynth-thioest"/>
</dbReference>
<organism evidence="2 3">
    <name type="scientific">Gordonia mangrovi</name>
    <dbReference type="NCBI Taxonomy" id="2665643"/>
    <lineage>
        <taxon>Bacteria</taxon>
        <taxon>Bacillati</taxon>
        <taxon>Actinomycetota</taxon>
        <taxon>Actinomycetes</taxon>
        <taxon>Mycobacteriales</taxon>
        <taxon>Gordoniaceae</taxon>
        <taxon>Gordonia</taxon>
    </lineage>
</organism>
<dbReference type="Pfam" id="PF00753">
    <property type="entry name" value="Lactamase_B"/>
    <property type="match status" value="1"/>
</dbReference>
<dbReference type="PANTHER" id="PTHR23131:SF4">
    <property type="entry name" value="METALLO-BETA-LACTAMASE SUPERFAMILY POTEIN"/>
    <property type="match status" value="1"/>
</dbReference>
<gene>
    <name evidence="2" type="ORF">GIY30_22780</name>
</gene>
<proteinExistence type="predicted"/>
<dbReference type="EMBL" id="WMBR01000009">
    <property type="protein sequence ID" value="MXP24166.1"/>
    <property type="molecule type" value="Genomic_DNA"/>
</dbReference>
<dbReference type="SUPFAM" id="SSF56281">
    <property type="entry name" value="Metallo-hydrolase/oxidoreductase"/>
    <property type="match status" value="1"/>
</dbReference>
<dbReference type="Gene3D" id="1.10.10.10">
    <property type="entry name" value="Winged helix-like DNA-binding domain superfamily/Winged helix DNA-binding domain"/>
    <property type="match status" value="1"/>
</dbReference>
<dbReference type="PANTHER" id="PTHR23131">
    <property type="entry name" value="ENDORIBONUCLEASE LACTB2"/>
    <property type="match status" value="1"/>
</dbReference>
<feature type="domain" description="Metallo-beta-lactamase" evidence="1">
    <location>
        <begin position="34"/>
        <end position="247"/>
    </location>
</feature>
<reference evidence="2 3" key="1">
    <citation type="submission" date="2019-11" db="EMBL/GenBank/DDBJ databases">
        <title>Gordonia sp. nov., a novel actinobacterium isolated from mangrove soil in Hainan.</title>
        <authorList>
            <person name="Huang X."/>
            <person name="Xie Y."/>
            <person name="Chu X."/>
            <person name="Xiao K."/>
        </authorList>
    </citation>
    <scope>NUCLEOTIDE SEQUENCE [LARGE SCALE GENOMIC DNA]</scope>
    <source>
        <strain evidence="2 3">HNM0687</strain>
    </source>
</reference>
<dbReference type="Gene3D" id="3.60.15.10">
    <property type="entry name" value="Ribonuclease Z/Hydroxyacylglutathione hydrolase-like"/>
    <property type="match status" value="1"/>
</dbReference>
<dbReference type="InterPro" id="IPR036866">
    <property type="entry name" value="RibonucZ/Hydroxyglut_hydro"/>
</dbReference>
<evidence type="ECO:0000313" key="2">
    <source>
        <dbReference type="EMBL" id="MXP24166.1"/>
    </source>
</evidence>
<dbReference type="Proteomes" id="UP000475545">
    <property type="component" value="Unassembled WGS sequence"/>
</dbReference>